<dbReference type="RefSeq" id="WP_227615491.1">
    <property type="nucleotide sequence ID" value="NZ_JAJEPR010000019.1"/>
</dbReference>
<dbReference type="InterPro" id="IPR055235">
    <property type="entry name" value="ASD1_cat"/>
</dbReference>
<dbReference type="EMBL" id="JAJEPR010000019">
    <property type="protein sequence ID" value="MCC2190388.1"/>
    <property type="molecule type" value="Genomic_DNA"/>
</dbReference>
<dbReference type="Pfam" id="PF06964">
    <property type="entry name" value="Alpha-L-AF_C"/>
    <property type="match status" value="1"/>
</dbReference>
<dbReference type="InterPro" id="IPR013780">
    <property type="entry name" value="Glyco_hydro_b"/>
</dbReference>
<dbReference type="GO" id="GO:0000272">
    <property type="term" value="P:polysaccharide catabolic process"/>
    <property type="evidence" value="ECO:0007669"/>
    <property type="project" value="TreeGrafter"/>
</dbReference>
<dbReference type="Gene3D" id="2.60.40.1180">
    <property type="entry name" value="Golgi alpha-mannosidase II"/>
    <property type="match status" value="1"/>
</dbReference>
<gene>
    <name evidence="10" type="ORF">LKD71_11315</name>
</gene>
<comment type="pathway">
    <text evidence="2">Glycan metabolism.</text>
</comment>
<evidence type="ECO:0000259" key="9">
    <source>
        <dbReference type="SMART" id="SM00813"/>
    </source>
</evidence>
<keyword evidence="7" id="KW-0119">Carbohydrate metabolism</keyword>
<dbReference type="SMART" id="SM00813">
    <property type="entry name" value="Alpha-L-AF_C"/>
    <property type="match status" value="1"/>
</dbReference>
<dbReference type="AlphaFoldDB" id="A0AAE3DTW8"/>
<comment type="catalytic activity">
    <reaction evidence="1">
        <text>Hydrolysis of terminal non-reducing alpha-L-arabinofuranoside residues in alpha-L-arabinosides.</text>
        <dbReference type="EC" id="3.2.1.55"/>
    </reaction>
</comment>
<dbReference type="PANTHER" id="PTHR43576">
    <property type="entry name" value="ALPHA-L-ARABINOFURANOSIDASE C-RELATED"/>
    <property type="match status" value="1"/>
</dbReference>
<comment type="subunit">
    <text evidence="4">Homohexamer; trimer of dimers.</text>
</comment>
<feature type="domain" description="Alpha-L-arabinofuranosidase C-terminal" evidence="9">
    <location>
        <begin position="291"/>
        <end position="491"/>
    </location>
</feature>
<dbReference type="EC" id="3.2.1.55" evidence="5"/>
<evidence type="ECO:0000256" key="3">
    <source>
        <dbReference type="ARBA" id="ARBA00007186"/>
    </source>
</evidence>
<evidence type="ECO:0000256" key="4">
    <source>
        <dbReference type="ARBA" id="ARBA00011165"/>
    </source>
</evidence>
<dbReference type="Proteomes" id="UP001197875">
    <property type="component" value="Unassembled WGS sequence"/>
</dbReference>
<keyword evidence="6" id="KW-0378">Hydrolase</keyword>
<sequence length="500" mass="56608">MKKAEIIADKHYLIDEVDPRLYGSFIEQLGRAVYEGIYQPGSPFADEEGFRKDVIDLVREMKVPVVRYPGGNFVSGFRWEDSVGPREERPARAELAWQVIETNAFGLNEFASWAKKADTNVMMAVNLGTRGPEEARNLLEYCNFPGGTYYSDLRKKHGYEKPHDIKLWCLGNEMDGPWQMGHKTAHEYGRTAEETGRLMKMLDPTIETVVCGSSGPTMPTFGAWEDEVLSTCYDQVDYMSLHQYYSNAANDTPDFLAGSVGMDEFISSVVSILDSVKAKKRGKKKINLSFDEWNVWYHSHEADEKLEKWGKAPHQLEDIYNFEDALLVGSLLITLLRHADRVKIACLAQLVNVIAPIMTSDTGAWRQTIFYPFAYTSTYGRGTVLNTLVKGPVYDSKTYGDAPYLDAVLVWKEENEELTLFAVNKDLEEDMEIHCDLRQFAGYTITEHLVLTNDDLKAVNTEAQPDTVAPAKGNTVSLKDGELSGYLTKHSWNMIRMKKM</sequence>
<keyword evidence="8" id="KW-0326">Glycosidase</keyword>
<evidence type="ECO:0000256" key="6">
    <source>
        <dbReference type="ARBA" id="ARBA00022801"/>
    </source>
</evidence>
<comment type="caution">
    <text evidence="10">The sequence shown here is derived from an EMBL/GenBank/DDBJ whole genome shotgun (WGS) entry which is preliminary data.</text>
</comment>
<dbReference type="Gene3D" id="3.20.20.80">
    <property type="entry name" value="Glycosidases"/>
    <property type="match status" value="1"/>
</dbReference>
<reference evidence="10 11" key="1">
    <citation type="submission" date="2021-10" db="EMBL/GenBank/DDBJ databases">
        <title>Anaerobic single-cell dispensing facilitates the cultivation of human gut bacteria.</title>
        <authorList>
            <person name="Afrizal A."/>
        </authorList>
    </citation>
    <scope>NUCLEOTIDE SEQUENCE [LARGE SCALE GENOMIC DNA]</scope>
    <source>
        <strain evidence="10 11">CLA-AA-H277</strain>
    </source>
</reference>
<organism evidence="10 11">
    <name type="scientific">Fusicatenibacter faecihominis</name>
    <dbReference type="NCBI Taxonomy" id="2881276"/>
    <lineage>
        <taxon>Bacteria</taxon>
        <taxon>Bacillati</taxon>
        <taxon>Bacillota</taxon>
        <taxon>Clostridia</taxon>
        <taxon>Lachnospirales</taxon>
        <taxon>Lachnospiraceae</taxon>
        <taxon>Fusicatenibacter</taxon>
    </lineage>
</organism>
<evidence type="ECO:0000256" key="1">
    <source>
        <dbReference type="ARBA" id="ARBA00001462"/>
    </source>
</evidence>
<protein>
    <recommendedName>
        <fullName evidence="5">non-reducing end alpha-L-arabinofuranosidase</fullName>
        <ecNumber evidence="5">3.2.1.55</ecNumber>
    </recommendedName>
</protein>
<evidence type="ECO:0000256" key="8">
    <source>
        <dbReference type="ARBA" id="ARBA00023295"/>
    </source>
</evidence>
<dbReference type="GO" id="GO:0046373">
    <property type="term" value="P:L-arabinose metabolic process"/>
    <property type="evidence" value="ECO:0007669"/>
    <property type="project" value="InterPro"/>
</dbReference>
<dbReference type="InterPro" id="IPR010720">
    <property type="entry name" value="Alpha-L-AF_C"/>
</dbReference>
<comment type="similarity">
    <text evidence="3">Belongs to the glycosyl hydrolase 51 family.</text>
</comment>
<evidence type="ECO:0000256" key="7">
    <source>
        <dbReference type="ARBA" id="ARBA00023277"/>
    </source>
</evidence>
<evidence type="ECO:0000313" key="10">
    <source>
        <dbReference type="EMBL" id="MCC2190388.1"/>
    </source>
</evidence>
<dbReference type="Pfam" id="PF22848">
    <property type="entry name" value="ASD1_dom"/>
    <property type="match status" value="1"/>
</dbReference>
<dbReference type="PANTHER" id="PTHR43576:SF3">
    <property type="entry name" value="ALPHA-L-ARABINOFURANOSIDASE C"/>
    <property type="match status" value="1"/>
</dbReference>
<dbReference type="InterPro" id="IPR017853">
    <property type="entry name" value="GH"/>
</dbReference>
<dbReference type="SUPFAM" id="SSF51011">
    <property type="entry name" value="Glycosyl hydrolase domain"/>
    <property type="match status" value="1"/>
</dbReference>
<evidence type="ECO:0000313" key="11">
    <source>
        <dbReference type="Proteomes" id="UP001197875"/>
    </source>
</evidence>
<accession>A0AAE3DTW8</accession>
<dbReference type="SUPFAM" id="SSF51445">
    <property type="entry name" value="(Trans)glycosidases"/>
    <property type="match status" value="1"/>
</dbReference>
<evidence type="ECO:0000256" key="2">
    <source>
        <dbReference type="ARBA" id="ARBA00004881"/>
    </source>
</evidence>
<proteinExistence type="inferred from homology"/>
<keyword evidence="11" id="KW-1185">Reference proteome</keyword>
<dbReference type="GO" id="GO:0046556">
    <property type="term" value="F:alpha-L-arabinofuranosidase activity"/>
    <property type="evidence" value="ECO:0007669"/>
    <property type="project" value="UniProtKB-EC"/>
</dbReference>
<name>A0AAE3DTW8_9FIRM</name>
<evidence type="ECO:0000256" key="5">
    <source>
        <dbReference type="ARBA" id="ARBA00012670"/>
    </source>
</evidence>